<dbReference type="RefSeq" id="WP_207041562.1">
    <property type="nucleotide sequence ID" value="NZ_JAFLNC010000001.1"/>
</dbReference>
<evidence type="ECO:0000256" key="5">
    <source>
        <dbReference type="ARBA" id="ARBA00022801"/>
    </source>
</evidence>
<proteinExistence type="inferred from homology"/>
<dbReference type="PANTHER" id="PTHR11271">
    <property type="entry name" value="GUANINE DEAMINASE"/>
    <property type="match status" value="1"/>
</dbReference>
<comment type="similarity">
    <text evidence="2 8">Belongs to the metallo-dependent hydrolases superfamily. ATZ/TRZ family.</text>
</comment>
<accession>A0ABS3F219</accession>
<dbReference type="Gene3D" id="3.20.20.140">
    <property type="entry name" value="Metal-dependent hydrolases"/>
    <property type="match status" value="1"/>
</dbReference>
<dbReference type="PANTHER" id="PTHR11271:SF6">
    <property type="entry name" value="GUANINE DEAMINASE"/>
    <property type="match status" value="1"/>
</dbReference>
<name>A0ABS3F219_9PROT</name>
<dbReference type="EMBL" id="JAFLNC010000001">
    <property type="protein sequence ID" value="MBO0332378.1"/>
    <property type="molecule type" value="Genomic_DNA"/>
</dbReference>
<reference evidence="10 11" key="1">
    <citation type="submission" date="2021-03" db="EMBL/GenBank/DDBJ databases">
        <title>Sneathiella sp. CAU 1612 isolated from Kang Won-do.</title>
        <authorList>
            <person name="Kim W."/>
        </authorList>
    </citation>
    <scope>NUCLEOTIDE SEQUENCE [LARGE SCALE GENOMIC DNA]</scope>
    <source>
        <strain evidence="10 11">CAU 1612</strain>
    </source>
</reference>
<keyword evidence="11" id="KW-1185">Reference proteome</keyword>
<dbReference type="Gene3D" id="2.30.40.10">
    <property type="entry name" value="Urease, subunit C, domain 1"/>
    <property type="match status" value="1"/>
</dbReference>
<dbReference type="GO" id="GO:0008892">
    <property type="term" value="F:guanine deaminase activity"/>
    <property type="evidence" value="ECO:0007669"/>
    <property type="project" value="UniProtKB-EC"/>
</dbReference>
<comment type="function">
    <text evidence="8">Catalyzes the hydrolytic deamination of guanine, producing xanthine and ammonia.</text>
</comment>
<dbReference type="InterPro" id="IPR014311">
    <property type="entry name" value="Guanine_deaminase"/>
</dbReference>
<comment type="pathway">
    <text evidence="1 8">Purine metabolism; guanine degradation; xanthine from guanine: step 1/1.</text>
</comment>
<evidence type="ECO:0000256" key="8">
    <source>
        <dbReference type="RuleBase" id="RU366009"/>
    </source>
</evidence>
<sequence>MKKAIRGRCLSYRDNPFTTSLKDCLFYEEDGLVVMEDGKITAVGPAHALLRDLGDTVPVTRYRDALICPGFIDCHVHYPQTEIIGAFGKQLIDWLNNYTFIAEQKFADKDYAGMAAEIFLKEILRAGTTTAAVFCTVHPQSVDAFFEQSAKINMRNIAGKVLMDRHAPPTLTDTAQTGYDQTKQLIEKWHGKGRALYAVTPRFAPTSSEEQMEMTGAVWKEHPGTYLQSHVSENRQEIDWAQELFPSRKSYVDIYHHYGQLGPRAIYGHGVHFTEEDFRIFSESGTAIAHCPTSNLFLGSGLFKLERSMTGPFSVRTGLATDLGGGTNFSQLVSMNEAYKIAQLNGFSLDAHKAFYLATRGAATALYLEDSIGSLAAGHEADLTVLDLKATPLLAYRLAYAGSLEEQLFTLMTLGDDRVAKATYIAGDLVYSRCSETGAEQFYGL</sequence>
<dbReference type="NCBIfam" id="NF006679">
    <property type="entry name" value="PRK09228.1"/>
    <property type="match status" value="1"/>
</dbReference>
<gene>
    <name evidence="10" type="primary">guaD</name>
    <name evidence="10" type="ORF">J0X12_02050</name>
</gene>
<evidence type="ECO:0000256" key="6">
    <source>
        <dbReference type="ARBA" id="ARBA00022833"/>
    </source>
</evidence>
<keyword evidence="4 8" id="KW-0479">Metal-binding</keyword>
<evidence type="ECO:0000256" key="4">
    <source>
        <dbReference type="ARBA" id="ARBA00022723"/>
    </source>
</evidence>
<evidence type="ECO:0000313" key="10">
    <source>
        <dbReference type="EMBL" id="MBO0332378.1"/>
    </source>
</evidence>
<evidence type="ECO:0000256" key="3">
    <source>
        <dbReference type="ARBA" id="ARBA00012781"/>
    </source>
</evidence>
<dbReference type="Pfam" id="PF01979">
    <property type="entry name" value="Amidohydro_1"/>
    <property type="match status" value="1"/>
</dbReference>
<keyword evidence="6 8" id="KW-0862">Zinc</keyword>
<protein>
    <recommendedName>
        <fullName evidence="3 7">Guanine deaminase</fullName>
        <shortName evidence="8">Guanase</shortName>
        <ecNumber evidence="3 7">3.5.4.3</ecNumber>
    </recommendedName>
    <alternativeName>
        <fullName evidence="8">Guanine aminohydrolase</fullName>
    </alternativeName>
</protein>
<dbReference type="InterPro" id="IPR051607">
    <property type="entry name" value="Metallo-dep_hydrolases"/>
</dbReference>
<dbReference type="Proteomes" id="UP000664761">
    <property type="component" value="Unassembled WGS sequence"/>
</dbReference>
<dbReference type="NCBIfam" id="TIGR02967">
    <property type="entry name" value="guan_deamin"/>
    <property type="match status" value="1"/>
</dbReference>
<dbReference type="SUPFAM" id="SSF51338">
    <property type="entry name" value="Composite domain of metallo-dependent hydrolases"/>
    <property type="match status" value="1"/>
</dbReference>
<dbReference type="InterPro" id="IPR011059">
    <property type="entry name" value="Metal-dep_hydrolase_composite"/>
</dbReference>
<dbReference type="SUPFAM" id="SSF51556">
    <property type="entry name" value="Metallo-dependent hydrolases"/>
    <property type="match status" value="1"/>
</dbReference>
<comment type="cofactor">
    <cofactor evidence="8">
        <name>Zn(2+)</name>
        <dbReference type="ChEBI" id="CHEBI:29105"/>
    </cofactor>
    <text evidence="8">Binds 1 zinc ion per subunit.</text>
</comment>
<evidence type="ECO:0000259" key="9">
    <source>
        <dbReference type="Pfam" id="PF01979"/>
    </source>
</evidence>
<evidence type="ECO:0000313" key="11">
    <source>
        <dbReference type="Proteomes" id="UP000664761"/>
    </source>
</evidence>
<dbReference type="InterPro" id="IPR032466">
    <property type="entry name" value="Metal_Hydrolase"/>
</dbReference>
<comment type="caution">
    <text evidence="10">The sequence shown here is derived from an EMBL/GenBank/DDBJ whole genome shotgun (WGS) entry which is preliminary data.</text>
</comment>
<evidence type="ECO:0000256" key="7">
    <source>
        <dbReference type="NCBIfam" id="TIGR02967"/>
    </source>
</evidence>
<comment type="catalytic activity">
    <reaction evidence="8">
        <text>guanine + H2O + H(+) = xanthine + NH4(+)</text>
        <dbReference type="Rhea" id="RHEA:14665"/>
        <dbReference type="ChEBI" id="CHEBI:15377"/>
        <dbReference type="ChEBI" id="CHEBI:15378"/>
        <dbReference type="ChEBI" id="CHEBI:16235"/>
        <dbReference type="ChEBI" id="CHEBI:17712"/>
        <dbReference type="ChEBI" id="CHEBI:28938"/>
        <dbReference type="EC" id="3.5.4.3"/>
    </reaction>
</comment>
<evidence type="ECO:0000256" key="1">
    <source>
        <dbReference type="ARBA" id="ARBA00004984"/>
    </source>
</evidence>
<dbReference type="EC" id="3.5.4.3" evidence="3 7"/>
<feature type="domain" description="Amidohydrolase-related" evidence="9">
    <location>
        <begin position="67"/>
        <end position="430"/>
    </location>
</feature>
<dbReference type="InterPro" id="IPR006680">
    <property type="entry name" value="Amidohydro-rel"/>
</dbReference>
<keyword evidence="5 8" id="KW-0378">Hydrolase</keyword>
<organism evidence="10 11">
    <name type="scientific">Sneathiella sedimenti</name>
    <dbReference type="NCBI Taxonomy" id="2816034"/>
    <lineage>
        <taxon>Bacteria</taxon>
        <taxon>Pseudomonadati</taxon>
        <taxon>Pseudomonadota</taxon>
        <taxon>Alphaproteobacteria</taxon>
        <taxon>Sneathiellales</taxon>
        <taxon>Sneathiellaceae</taxon>
        <taxon>Sneathiella</taxon>
    </lineage>
</organism>
<evidence type="ECO:0000256" key="2">
    <source>
        <dbReference type="ARBA" id="ARBA00006745"/>
    </source>
</evidence>